<gene>
    <name evidence="1" type="ORF">CEXT_279851</name>
</gene>
<organism evidence="1 2">
    <name type="scientific">Caerostris extrusa</name>
    <name type="common">Bark spider</name>
    <name type="synonym">Caerostris bankana</name>
    <dbReference type="NCBI Taxonomy" id="172846"/>
    <lineage>
        <taxon>Eukaryota</taxon>
        <taxon>Metazoa</taxon>
        <taxon>Ecdysozoa</taxon>
        <taxon>Arthropoda</taxon>
        <taxon>Chelicerata</taxon>
        <taxon>Arachnida</taxon>
        <taxon>Araneae</taxon>
        <taxon>Araneomorphae</taxon>
        <taxon>Entelegynae</taxon>
        <taxon>Araneoidea</taxon>
        <taxon>Araneidae</taxon>
        <taxon>Caerostris</taxon>
    </lineage>
</organism>
<dbReference type="Proteomes" id="UP001054945">
    <property type="component" value="Unassembled WGS sequence"/>
</dbReference>
<dbReference type="AlphaFoldDB" id="A0AAV4XMC1"/>
<evidence type="ECO:0000313" key="1">
    <source>
        <dbReference type="EMBL" id="GIY96252.1"/>
    </source>
</evidence>
<reference evidence="1 2" key="1">
    <citation type="submission" date="2021-06" db="EMBL/GenBank/DDBJ databases">
        <title>Caerostris extrusa draft genome.</title>
        <authorList>
            <person name="Kono N."/>
            <person name="Arakawa K."/>
        </authorList>
    </citation>
    <scope>NUCLEOTIDE SEQUENCE [LARGE SCALE GENOMIC DNA]</scope>
</reference>
<dbReference type="EMBL" id="BPLR01018023">
    <property type="protein sequence ID" value="GIY96252.1"/>
    <property type="molecule type" value="Genomic_DNA"/>
</dbReference>
<evidence type="ECO:0000313" key="2">
    <source>
        <dbReference type="Proteomes" id="UP001054945"/>
    </source>
</evidence>
<accession>A0AAV4XMC1</accession>
<keyword evidence="2" id="KW-1185">Reference proteome</keyword>
<sequence>MSKDDKNVYDGEISIIRRQMLKETLQLITNPKAIQGVSCELPSFMGASTPRRYSAEIINNNNSPCCVCHCFNFKTKKARRRGEGQCPD</sequence>
<comment type="caution">
    <text evidence="1">The sequence shown here is derived from an EMBL/GenBank/DDBJ whole genome shotgun (WGS) entry which is preliminary data.</text>
</comment>
<proteinExistence type="predicted"/>
<protein>
    <submittedName>
        <fullName evidence="1">Uncharacterized protein</fullName>
    </submittedName>
</protein>
<name>A0AAV4XMC1_CAEEX</name>